<dbReference type="SUPFAM" id="SSF53335">
    <property type="entry name" value="S-adenosyl-L-methionine-dependent methyltransferases"/>
    <property type="match status" value="1"/>
</dbReference>
<dbReference type="InterPro" id="IPR013216">
    <property type="entry name" value="Methyltransf_11"/>
</dbReference>
<dbReference type="EMBL" id="LCAB01000008">
    <property type="protein sequence ID" value="KKR83029.1"/>
    <property type="molecule type" value="Genomic_DNA"/>
</dbReference>
<dbReference type="Proteomes" id="UP000034601">
    <property type="component" value="Unassembled WGS sequence"/>
</dbReference>
<feature type="domain" description="Methyltransferase type 11" evidence="1">
    <location>
        <begin position="55"/>
        <end position="148"/>
    </location>
</feature>
<dbReference type="GO" id="GO:0008757">
    <property type="term" value="F:S-adenosylmethionine-dependent methyltransferase activity"/>
    <property type="evidence" value="ECO:0007669"/>
    <property type="project" value="InterPro"/>
</dbReference>
<name>A0A0G0U1N7_9BACT</name>
<accession>A0A0G0U1N7</accession>
<gene>
    <name evidence="2" type="ORF">UU29_C0008G0138</name>
</gene>
<dbReference type="AlphaFoldDB" id="A0A0G0U1N7"/>
<dbReference type="CDD" id="cd02440">
    <property type="entry name" value="AdoMet_MTases"/>
    <property type="match status" value="1"/>
</dbReference>
<protein>
    <recommendedName>
        <fullName evidence="1">Methyltransferase type 11 domain-containing protein</fullName>
    </recommendedName>
</protein>
<dbReference type="Pfam" id="PF08241">
    <property type="entry name" value="Methyltransf_11"/>
    <property type="match status" value="1"/>
</dbReference>
<evidence type="ECO:0000259" key="1">
    <source>
        <dbReference type="Pfam" id="PF08241"/>
    </source>
</evidence>
<proteinExistence type="predicted"/>
<sequence>MNKPKQKTLNQIWQQVPPNYYHQGVTKNLLQWIWHTSKIKAFKQIVQQKKFIKILDVGCSGGFMTSKVAEIFPRSQVFAIDAYPDAINYAKSRFPHINFQVADAHHLPFPEDSFDLIICYETIEHVLNPQKILQQMRRVVKKNGTVIVAMDSGNLMFKTTWWAWEKTFGRVWQGAHLHPFHHQDLEKIIRQADFKITKKHFSHLGMEVSFVLKK</sequence>
<dbReference type="Gene3D" id="3.40.50.150">
    <property type="entry name" value="Vaccinia Virus protein VP39"/>
    <property type="match status" value="1"/>
</dbReference>
<dbReference type="InterPro" id="IPR029063">
    <property type="entry name" value="SAM-dependent_MTases_sf"/>
</dbReference>
<dbReference type="PANTHER" id="PTHR43591">
    <property type="entry name" value="METHYLTRANSFERASE"/>
    <property type="match status" value="1"/>
</dbReference>
<evidence type="ECO:0000313" key="3">
    <source>
        <dbReference type="Proteomes" id="UP000034601"/>
    </source>
</evidence>
<organism evidence="2 3">
    <name type="scientific">Candidatus Daviesbacteria bacterium GW2011_GWA2_40_9</name>
    <dbReference type="NCBI Taxonomy" id="1618424"/>
    <lineage>
        <taxon>Bacteria</taxon>
        <taxon>Candidatus Daviesiibacteriota</taxon>
    </lineage>
</organism>
<comment type="caution">
    <text evidence="2">The sequence shown here is derived from an EMBL/GenBank/DDBJ whole genome shotgun (WGS) entry which is preliminary data.</text>
</comment>
<reference evidence="2 3" key="1">
    <citation type="journal article" date="2015" name="Nature">
        <title>rRNA introns, odd ribosomes, and small enigmatic genomes across a large radiation of phyla.</title>
        <authorList>
            <person name="Brown C.T."/>
            <person name="Hug L.A."/>
            <person name="Thomas B.C."/>
            <person name="Sharon I."/>
            <person name="Castelle C.J."/>
            <person name="Singh A."/>
            <person name="Wilkins M.J."/>
            <person name="Williams K.H."/>
            <person name="Banfield J.F."/>
        </authorList>
    </citation>
    <scope>NUCLEOTIDE SEQUENCE [LARGE SCALE GENOMIC DNA]</scope>
</reference>
<evidence type="ECO:0000313" key="2">
    <source>
        <dbReference type="EMBL" id="KKR83029.1"/>
    </source>
</evidence>